<sequence>MSQQKSLESWPMPNLLKDDTTSSSGSGEEILSKKQQVSSTSSTLPTARRRQTISDLKKKNIQKNGPNFVTRRRKSISSEIKISFKDTLLRRRRRSTSFPNTTMSSINQHAYLEILRDLSIEDEAEPPLTIATDIINVSLSNNNNNNNDIPTTVNDADNNYNDDGDVEPFTLTHEDDDSLYDDIADAISSL</sequence>
<evidence type="ECO:0000313" key="3">
    <source>
        <dbReference type="Proteomes" id="UP000095751"/>
    </source>
</evidence>
<evidence type="ECO:0000313" key="2">
    <source>
        <dbReference type="EMBL" id="OEU23486.1"/>
    </source>
</evidence>
<reference evidence="2 3" key="1">
    <citation type="submission" date="2016-09" db="EMBL/GenBank/DDBJ databases">
        <title>Extensive genetic diversity and differential bi-allelic expression allows diatom success in the polar Southern Ocean.</title>
        <authorList>
            <consortium name="DOE Joint Genome Institute"/>
            <person name="Mock T."/>
            <person name="Otillar R.P."/>
            <person name="Strauss J."/>
            <person name="Dupont C."/>
            <person name="Frickenhaus S."/>
            <person name="Maumus F."/>
            <person name="Mcmullan M."/>
            <person name="Sanges R."/>
            <person name="Schmutz J."/>
            <person name="Toseland A."/>
            <person name="Valas R."/>
            <person name="Veluchamy A."/>
            <person name="Ward B.J."/>
            <person name="Allen A."/>
            <person name="Barry K."/>
            <person name="Falciatore A."/>
            <person name="Ferrante M."/>
            <person name="Fortunato A.E."/>
            <person name="Gloeckner G."/>
            <person name="Gruber A."/>
            <person name="Hipkin R."/>
            <person name="Janech M."/>
            <person name="Kroth P."/>
            <person name="Leese F."/>
            <person name="Lindquist E."/>
            <person name="Lyon B.R."/>
            <person name="Martin J."/>
            <person name="Mayer C."/>
            <person name="Parker M."/>
            <person name="Quesneville H."/>
            <person name="Raymond J."/>
            <person name="Uhlig C."/>
            <person name="Valentin K.U."/>
            <person name="Worden A.Z."/>
            <person name="Armbrust E.V."/>
            <person name="Bowler C."/>
            <person name="Green B."/>
            <person name="Moulton V."/>
            <person name="Van Oosterhout C."/>
            <person name="Grigoriev I."/>
        </authorList>
    </citation>
    <scope>NUCLEOTIDE SEQUENCE [LARGE SCALE GENOMIC DNA]</scope>
    <source>
        <strain evidence="2 3">CCMP1102</strain>
    </source>
</reference>
<feature type="compositionally biased region" description="Low complexity" evidence="1">
    <location>
        <begin position="33"/>
        <end position="44"/>
    </location>
</feature>
<feature type="region of interest" description="Disordered" evidence="1">
    <location>
        <begin position="1"/>
        <end position="72"/>
    </location>
</feature>
<keyword evidence="3" id="KW-1185">Reference proteome</keyword>
<name>A0A1E7FZB3_9STRA</name>
<dbReference type="EMBL" id="KV784353">
    <property type="protein sequence ID" value="OEU23486.1"/>
    <property type="molecule type" value="Genomic_DNA"/>
</dbReference>
<dbReference type="InParanoid" id="A0A1E7FZB3"/>
<evidence type="ECO:0000256" key="1">
    <source>
        <dbReference type="SAM" id="MobiDB-lite"/>
    </source>
</evidence>
<dbReference type="Proteomes" id="UP000095751">
    <property type="component" value="Unassembled WGS sequence"/>
</dbReference>
<organism evidence="2 3">
    <name type="scientific">Fragilariopsis cylindrus CCMP1102</name>
    <dbReference type="NCBI Taxonomy" id="635003"/>
    <lineage>
        <taxon>Eukaryota</taxon>
        <taxon>Sar</taxon>
        <taxon>Stramenopiles</taxon>
        <taxon>Ochrophyta</taxon>
        <taxon>Bacillariophyta</taxon>
        <taxon>Bacillariophyceae</taxon>
        <taxon>Bacillariophycidae</taxon>
        <taxon>Bacillariales</taxon>
        <taxon>Bacillariaceae</taxon>
        <taxon>Fragilariopsis</taxon>
    </lineage>
</organism>
<protein>
    <submittedName>
        <fullName evidence="2">Uncharacterized protein</fullName>
    </submittedName>
</protein>
<dbReference type="KEGG" id="fcy:FRACYDRAFT_233655"/>
<feature type="region of interest" description="Disordered" evidence="1">
    <location>
        <begin position="144"/>
        <end position="174"/>
    </location>
</feature>
<proteinExistence type="predicted"/>
<accession>A0A1E7FZB3</accession>
<dbReference type="AlphaFoldDB" id="A0A1E7FZB3"/>
<gene>
    <name evidence="2" type="ORF">FRACYDRAFT_233655</name>
</gene>